<protein>
    <submittedName>
        <fullName evidence="8">Nodulation-signaling pathway 2 protein-like</fullName>
    </submittedName>
</protein>
<dbReference type="GeneID" id="105119445"/>
<dbReference type="PROSITE" id="PS50985">
    <property type="entry name" value="GRAS"/>
    <property type="match status" value="1"/>
</dbReference>
<dbReference type="AlphaFoldDB" id="A0AAJ6XEQ4"/>
<dbReference type="InterPro" id="IPR005202">
    <property type="entry name" value="TF_GRAS"/>
</dbReference>
<evidence type="ECO:0000313" key="8">
    <source>
        <dbReference type="RefSeq" id="XP_011015890.1"/>
    </source>
</evidence>
<dbReference type="GO" id="GO:0005634">
    <property type="term" value="C:nucleus"/>
    <property type="evidence" value="ECO:0007669"/>
    <property type="project" value="UniProtKB-SubCell"/>
</dbReference>
<evidence type="ECO:0000256" key="5">
    <source>
        <dbReference type="PROSITE-ProRule" id="PRU01191"/>
    </source>
</evidence>
<organism evidence="7 8">
    <name type="scientific">Populus euphratica</name>
    <name type="common">Euphrates poplar</name>
    <dbReference type="NCBI Taxonomy" id="75702"/>
    <lineage>
        <taxon>Eukaryota</taxon>
        <taxon>Viridiplantae</taxon>
        <taxon>Streptophyta</taxon>
        <taxon>Embryophyta</taxon>
        <taxon>Tracheophyta</taxon>
        <taxon>Spermatophyta</taxon>
        <taxon>Magnoliopsida</taxon>
        <taxon>eudicotyledons</taxon>
        <taxon>Gunneridae</taxon>
        <taxon>Pentapetalae</taxon>
        <taxon>rosids</taxon>
        <taxon>fabids</taxon>
        <taxon>Malpighiales</taxon>
        <taxon>Salicaceae</taxon>
        <taxon>Saliceae</taxon>
        <taxon>Populus</taxon>
    </lineage>
</organism>
<dbReference type="Pfam" id="PF03514">
    <property type="entry name" value="GRAS"/>
    <property type="match status" value="1"/>
</dbReference>
<evidence type="ECO:0000256" key="3">
    <source>
        <dbReference type="ARBA" id="ARBA00023163"/>
    </source>
</evidence>
<dbReference type="Proteomes" id="UP000694918">
    <property type="component" value="Unplaced"/>
</dbReference>
<keyword evidence="7" id="KW-1185">Reference proteome</keyword>
<evidence type="ECO:0000256" key="2">
    <source>
        <dbReference type="ARBA" id="ARBA00023015"/>
    </source>
</evidence>
<evidence type="ECO:0000313" key="7">
    <source>
        <dbReference type="Proteomes" id="UP000694918"/>
    </source>
</evidence>
<feature type="short sequence motif" description="VHIID" evidence="5">
    <location>
        <begin position="222"/>
        <end position="226"/>
    </location>
</feature>
<keyword evidence="2" id="KW-0805">Transcription regulation</keyword>
<evidence type="ECO:0000256" key="4">
    <source>
        <dbReference type="ARBA" id="ARBA00023242"/>
    </source>
</evidence>
<dbReference type="RefSeq" id="XP_011015890.1">
    <property type="nucleotide sequence ID" value="XM_011017588.1"/>
</dbReference>
<keyword evidence="3" id="KW-0804">Transcription</keyword>
<comment type="caution">
    <text evidence="5">Lacks conserved residue(s) required for the propagation of feature annotation.</text>
</comment>
<sequence length="513" mass="58669">MDANIHHFELSPDPLTTTGSTSNESVDFPVDSDSMNIDEYSPLDFEEFVLIWRDQNGFSKGLEESCSFQPYSSEGELTEKCSPSLSTISSAGAISISTMDASLIQQPLTSPTGDMEIDNQLSVHHLVKAYKEAMENKEAELAEVIARRISKKVGPTGEIEERLLYYSFQPVDKETDYLMQESAKNFDRALEAFYKIFPQGMISHFTANSVILEAKPRDAEVLHIIDFDMGEGMQWSSMIMALGRKQKELQAQQYYGHIPHYTTLKITAIKWKDEGSGHHAPSWRKFEETKRRLHDCENPFGLILEVEGVELQDWARKIKGKRKGGERREWLSFNCMWALSQMGRKRSRRHVVDFVRTAKEILTSISVYSYTSNGGILTFGDGGAWELFKDCPGFGFFFDNCMEHYQALLESIEWKPPSCFIEARIAMECLFVAPYASSRAWIQEWEEREQCCDFKTGFGLEGLRLSNESLLEAKEMVREGEVPYAVRIEGDNYNEMVLEFRGTQLIKISAWKL</sequence>
<reference evidence="8" key="1">
    <citation type="submission" date="2025-08" db="UniProtKB">
        <authorList>
            <consortium name="RefSeq"/>
        </authorList>
    </citation>
    <scope>IDENTIFICATION</scope>
</reference>
<proteinExistence type="inferred from homology"/>
<comment type="similarity">
    <text evidence="5">Belongs to the GRAS family.</text>
</comment>
<gene>
    <name evidence="8" type="primary">LOC105119445</name>
</gene>
<accession>A0AAJ6XEQ4</accession>
<keyword evidence="4" id="KW-0539">Nucleus</keyword>
<dbReference type="KEGG" id="peu:105119445"/>
<name>A0AAJ6XEQ4_POPEU</name>
<evidence type="ECO:0000256" key="1">
    <source>
        <dbReference type="ARBA" id="ARBA00004123"/>
    </source>
</evidence>
<dbReference type="PANTHER" id="PTHR31636">
    <property type="entry name" value="OSJNBA0084A10.13 PROTEIN-RELATED"/>
    <property type="match status" value="1"/>
</dbReference>
<feature type="region of interest" description="Disordered" evidence="6">
    <location>
        <begin position="1"/>
        <end position="25"/>
    </location>
</feature>
<feature type="region of interest" description="SAW" evidence="5">
    <location>
        <begin position="426"/>
        <end position="512"/>
    </location>
</feature>
<feature type="compositionally biased region" description="Basic and acidic residues" evidence="6">
    <location>
        <begin position="1"/>
        <end position="10"/>
    </location>
</feature>
<feature type="compositionally biased region" description="Polar residues" evidence="6">
    <location>
        <begin position="14"/>
        <end position="25"/>
    </location>
</feature>
<comment type="subcellular location">
    <subcellularLocation>
        <location evidence="1">Nucleus</location>
    </subcellularLocation>
</comment>
<evidence type="ECO:0000256" key="6">
    <source>
        <dbReference type="SAM" id="MobiDB-lite"/>
    </source>
</evidence>